<reference evidence="1 2" key="1">
    <citation type="submission" date="2016-10" db="EMBL/GenBank/DDBJ databases">
        <authorList>
            <person name="de Groot N.N."/>
        </authorList>
    </citation>
    <scope>NUCLEOTIDE SEQUENCE [LARGE SCALE GENOMIC DNA]</scope>
    <source>
        <strain>J11</strain>
        <strain evidence="2">PG 39</strain>
    </source>
</reference>
<gene>
    <name evidence="1" type="ORF">SAMN05660282_02030</name>
</gene>
<keyword evidence="2" id="KW-1185">Reference proteome</keyword>
<evidence type="ECO:0000313" key="1">
    <source>
        <dbReference type="EMBL" id="SFG81150.1"/>
    </source>
</evidence>
<dbReference type="AlphaFoldDB" id="A0A1I2UVV6"/>
<organism evidence="1 2">
    <name type="scientific">Corynebacterium spheniscorum</name>
    <dbReference type="NCBI Taxonomy" id="185761"/>
    <lineage>
        <taxon>Bacteria</taxon>
        <taxon>Bacillati</taxon>
        <taxon>Actinomycetota</taxon>
        <taxon>Actinomycetes</taxon>
        <taxon>Mycobacteriales</taxon>
        <taxon>Corynebacteriaceae</taxon>
        <taxon>Corynebacterium</taxon>
    </lineage>
</organism>
<evidence type="ECO:0000313" key="2">
    <source>
        <dbReference type="Proteomes" id="UP000199065"/>
    </source>
</evidence>
<dbReference type="STRING" id="185761.SAMN05660282_02030"/>
<protein>
    <submittedName>
        <fullName evidence="1">Uncharacterized protein</fullName>
    </submittedName>
</protein>
<proteinExistence type="predicted"/>
<dbReference type="Proteomes" id="UP000199065">
    <property type="component" value="Unassembled WGS sequence"/>
</dbReference>
<sequence>MLKDLPLSLGSVTGELCAYQAGDRGLQAKIRPEGSGPYVKVNFTEELDSEIRDALRKNVNIYGLLKRCRESNSVLEVDAHCITVIPAAKPPINGLGIWEELKAEGGHGRRPNAQHSPR</sequence>
<accession>A0A1I2UVV6</accession>
<dbReference type="EMBL" id="FOPJ01000016">
    <property type="protein sequence ID" value="SFG81150.1"/>
    <property type="molecule type" value="Genomic_DNA"/>
</dbReference>
<name>A0A1I2UVV6_9CORY</name>